<gene>
    <name evidence="4" type="ORF">RM540_09415</name>
</gene>
<dbReference type="PANTHER" id="PTHR42680:SF3">
    <property type="entry name" value="DCTP DEAMINASE"/>
    <property type="match status" value="1"/>
</dbReference>
<evidence type="ECO:0000256" key="3">
    <source>
        <dbReference type="SAM" id="Phobius"/>
    </source>
</evidence>
<dbReference type="CDD" id="cd07557">
    <property type="entry name" value="trimeric_dUTPase"/>
    <property type="match status" value="1"/>
</dbReference>
<sequence length="220" mass="24288">MAFASSQTIKAAHRANSSDNWWISPFREEKVKHGAYELAVGPEMVSTGDQGIKTLSHRSAKEGWPLGESFVVKPGQLAIMITEEIIRMPSNRIGFISVKAGSKLEGLVNVSGFHVDPGWFGRLKFSVYNAGSEEYVVRIGEPLFMIWFSEFDREVSDPYGKGGAHYGQTQIGADDAQKLTKRLPSPIDLEKKLNRLLLYAPIIITVATAVLVVLLRILLG</sequence>
<evidence type="ECO:0000313" key="4">
    <source>
        <dbReference type="EMBL" id="MDT0631963.1"/>
    </source>
</evidence>
<keyword evidence="5" id="KW-1185">Reference proteome</keyword>
<dbReference type="SUPFAM" id="SSF51283">
    <property type="entry name" value="dUTPase-like"/>
    <property type="match status" value="1"/>
</dbReference>
<proteinExistence type="predicted"/>
<keyword evidence="1" id="KW-0378">Hydrolase</keyword>
<keyword evidence="3" id="KW-0812">Transmembrane</keyword>
<evidence type="ECO:0000313" key="5">
    <source>
        <dbReference type="Proteomes" id="UP001267426"/>
    </source>
</evidence>
<feature type="transmembrane region" description="Helical" evidence="3">
    <location>
        <begin position="196"/>
        <end position="219"/>
    </location>
</feature>
<keyword evidence="2" id="KW-0546">Nucleotide metabolism</keyword>
<reference evidence="4 5" key="1">
    <citation type="submission" date="2023-09" db="EMBL/GenBank/DDBJ databases">
        <authorList>
            <person name="Rey-Velasco X."/>
        </authorList>
    </citation>
    <scope>NUCLEOTIDE SEQUENCE [LARGE SCALE GENOMIC DNA]</scope>
    <source>
        <strain evidence="4 5">F394</strain>
    </source>
</reference>
<organism evidence="4 5">
    <name type="scientific">Rubrivirga litoralis</name>
    <dbReference type="NCBI Taxonomy" id="3075598"/>
    <lineage>
        <taxon>Bacteria</taxon>
        <taxon>Pseudomonadati</taxon>
        <taxon>Rhodothermota</taxon>
        <taxon>Rhodothermia</taxon>
        <taxon>Rhodothermales</taxon>
        <taxon>Rubricoccaceae</taxon>
        <taxon>Rubrivirga</taxon>
    </lineage>
</organism>
<dbReference type="Pfam" id="PF22769">
    <property type="entry name" value="DCD"/>
    <property type="match status" value="1"/>
</dbReference>
<dbReference type="Proteomes" id="UP001267426">
    <property type="component" value="Unassembled WGS sequence"/>
</dbReference>
<dbReference type="PANTHER" id="PTHR42680">
    <property type="entry name" value="DCTP DEAMINASE"/>
    <property type="match status" value="1"/>
</dbReference>
<evidence type="ECO:0008006" key="6">
    <source>
        <dbReference type="Google" id="ProtNLM"/>
    </source>
</evidence>
<accession>A0ABU3BRP7</accession>
<dbReference type="EMBL" id="JAVRHT010000019">
    <property type="protein sequence ID" value="MDT0631963.1"/>
    <property type="molecule type" value="Genomic_DNA"/>
</dbReference>
<evidence type="ECO:0000256" key="2">
    <source>
        <dbReference type="ARBA" id="ARBA00023080"/>
    </source>
</evidence>
<keyword evidence="3" id="KW-1133">Transmembrane helix</keyword>
<keyword evidence="3" id="KW-0472">Membrane</keyword>
<protein>
    <recommendedName>
        <fullName evidence="6">Deoxycytidine triphosphate deaminase</fullName>
    </recommendedName>
</protein>
<dbReference type="InterPro" id="IPR036157">
    <property type="entry name" value="dUTPase-like_sf"/>
</dbReference>
<dbReference type="InterPro" id="IPR011962">
    <property type="entry name" value="dCTP_deaminase"/>
</dbReference>
<name>A0ABU3BRP7_9BACT</name>
<dbReference type="InterPro" id="IPR033704">
    <property type="entry name" value="dUTPase_trimeric"/>
</dbReference>
<dbReference type="RefSeq" id="WP_311663433.1">
    <property type="nucleotide sequence ID" value="NZ_JAVRHT010000019.1"/>
</dbReference>
<evidence type="ECO:0000256" key="1">
    <source>
        <dbReference type="ARBA" id="ARBA00022801"/>
    </source>
</evidence>
<comment type="caution">
    <text evidence="4">The sequence shown here is derived from an EMBL/GenBank/DDBJ whole genome shotgun (WGS) entry which is preliminary data.</text>
</comment>
<dbReference type="Gene3D" id="2.70.40.10">
    <property type="match status" value="1"/>
</dbReference>